<name>A0AAN5DG60_9BILA</name>
<keyword evidence="3" id="KW-1185">Reference proteome</keyword>
<accession>A0AAN5DG60</accession>
<feature type="non-terminal residue" evidence="2">
    <location>
        <position position="105"/>
    </location>
</feature>
<evidence type="ECO:0000313" key="3">
    <source>
        <dbReference type="Proteomes" id="UP001328107"/>
    </source>
</evidence>
<reference evidence="3" key="1">
    <citation type="submission" date="2022-10" db="EMBL/GenBank/DDBJ databases">
        <title>Genome assembly of Pristionchus species.</title>
        <authorList>
            <person name="Yoshida K."/>
            <person name="Sommer R.J."/>
        </authorList>
    </citation>
    <scope>NUCLEOTIDE SEQUENCE [LARGE SCALE GENOMIC DNA]</scope>
    <source>
        <strain evidence="3">RS5460</strain>
    </source>
</reference>
<proteinExistence type="predicted"/>
<keyword evidence="1" id="KW-0812">Transmembrane</keyword>
<evidence type="ECO:0000256" key="1">
    <source>
        <dbReference type="SAM" id="Phobius"/>
    </source>
</evidence>
<sequence length="105" mass="10912">LLSLLLELASLLVVEELGGLFLLVSLFGGEHGGLGFGHLRRFGLLLWRGSGTGGLGLLNGSGLGLGLGLFGLGLLLGLLLCDFLLNLLLGVLFLFVGHGCEWGIR</sequence>
<feature type="transmembrane region" description="Helical" evidence="1">
    <location>
        <begin position="83"/>
        <end position="104"/>
    </location>
</feature>
<feature type="transmembrane region" description="Helical" evidence="1">
    <location>
        <begin position="51"/>
        <end position="77"/>
    </location>
</feature>
<organism evidence="2 3">
    <name type="scientific">Pristionchus mayeri</name>
    <dbReference type="NCBI Taxonomy" id="1317129"/>
    <lineage>
        <taxon>Eukaryota</taxon>
        <taxon>Metazoa</taxon>
        <taxon>Ecdysozoa</taxon>
        <taxon>Nematoda</taxon>
        <taxon>Chromadorea</taxon>
        <taxon>Rhabditida</taxon>
        <taxon>Rhabditina</taxon>
        <taxon>Diplogasteromorpha</taxon>
        <taxon>Diplogasteroidea</taxon>
        <taxon>Neodiplogasteridae</taxon>
        <taxon>Pristionchus</taxon>
    </lineage>
</organism>
<dbReference type="AlphaFoldDB" id="A0AAN5DG60"/>
<keyword evidence="1" id="KW-1133">Transmembrane helix</keyword>
<comment type="caution">
    <text evidence="2">The sequence shown here is derived from an EMBL/GenBank/DDBJ whole genome shotgun (WGS) entry which is preliminary data.</text>
</comment>
<dbReference type="Proteomes" id="UP001328107">
    <property type="component" value="Unassembled WGS sequence"/>
</dbReference>
<protein>
    <submittedName>
        <fullName evidence="2">Uncharacterized protein</fullName>
    </submittedName>
</protein>
<feature type="non-terminal residue" evidence="2">
    <location>
        <position position="1"/>
    </location>
</feature>
<keyword evidence="1" id="KW-0472">Membrane</keyword>
<evidence type="ECO:0000313" key="2">
    <source>
        <dbReference type="EMBL" id="GMR62633.1"/>
    </source>
</evidence>
<gene>
    <name evidence="2" type="ORF">PMAYCL1PPCAC_32828</name>
</gene>
<dbReference type="EMBL" id="BTRK01000006">
    <property type="protein sequence ID" value="GMR62633.1"/>
    <property type="molecule type" value="Genomic_DNA"/>
</dbReference>